<dbReference type="AlphaFoldDB" id="A0A0G0L5M7"/>
<accession>A0A0G0L5M7</accession>
<name>A0A0G0L5M7_9BACT</name>
<protein>
    <recommendedName>
        <fullName evidence="4">ABC transporter domain-containing protein</fullName>
    </recommendedName>
</protein>
<dbReference type="InterPro" id="IPR050153">
    <property type="entry name" value="Metal_Ion_Import_ABC"/>
</dbReference>
<proteinExistence type="predicted"/>
<evidence type="ECO:0000259" key="4">
    <source>
        <dbReference type="PROSITE" id="PS50893"/>
    </source>
</evidence>
<keyword evidence="2" id="KW-0547">Nucleotide-binding</keyword>
<comment type="caution">
    <text evidence="5">The sequence shown here is derived from an EMBL/GenBank/DDBJ whole genome shotgun (WGS) entry which is preliminary data.</text>
</comment>
<dbReference type="InterPro" id="IPR027417">
    <property type="entry name" value="P-loop_NTPase"/>
</dbReference>
<evidence type="ECO:0000256" key="1">
    <source>
        <dbReference type="ARBA" id="ARBA00022448"/>
    </source>
</evidence>
<evidence type="ECO:0000256" key="3">
    <source>
        <dbReference type="ARBA" id="ARBA00022840"/>
    </source>
</evidence>
<dbReference type="InterPro" id="IPR003593">
    <property type="entry name" value="AAA+_ATPase"/>
</dbReference>
<dbReference type="Gene3D" id="3.40.50.300">
    <property type="entry name" value="P-loop containing nucleotide triphosphate hydrolases"/>
    <property type="match status" value="1"/>
</dbReference>
<dbReference type="PANTHER" id="PTHR42734">
    <property type="entry name" value="METAL TRANSPORT SYSTEM ATP-BINDING PROTEIN TM_0124-RELATED"/>
    <property type="match status" value="1"/>
</dbReference>
<dbReference type="PROSITE" id="PS50893">
    <property type="entry name" value="ABC_TRANSPORTER_2"/>
    <property type="match status" value="1"/>
</dbReference>
<gene>
    <name evidence="5" type="ORF">UT10_C0008G0069</name>
</gene>
<evidence type="ECO:0000313" key="5">
    <source>
        <dbReference type="EMBL" id="KKQ87308.1"/>
    </source>
</evidence>
<reference evidence="5 6" key="1">
    <citation type="journal article" date="2015" name="Nature">
        <title>rRNA introns, odd ribosomes, and small enigmatic genomes across a large radiation of phyla.</title>
        <authorList>
            <person name="Brown C.T."/>
            <person name="Hug L.A."/>
            <person name="Thomas B.C."/>
            <person name="Sharon I."/>
            <person name="Castelle C.J."/>
            <person name="Singh A."/>
            <person name="Wilkins M.J."/>
            <person name="Williams K.H."/>
            <person name="Banfield J.F."/>
        </authorList>
    </citation>
    <scope>NUCLEOTIDE SEQUENCE [LARGE SCALE GENOMIC DNA]</scope>
</reference>
<feature type="domain" description="ABC transporter" evidence="4">
    <location>
        <begin position="8"/>
        <end position="224"/>
    </location>
</feature>
<keyword evidence="3" id="KW-0067">ATP-binding</keyword>
<dbReference type="GO" id="GO:0005524">
    <property type="term" value="F:ATP binding"/>
    <property type="evidence" value="ECO:0007669"/>
    <property type="project" value="UniProtKB-KW"/>
</dbReference>
<dbReference type="InterPro" id="IPR003439">
    <property type="entry name" value="ABC_transporter-like_ATP-bd"/>
</dbReference>
<evidence type="ECO:0000313" key="6">
    <source>
        <dbReference type="Proteomes" id="UP000033944"/>
    </source>
</evidence>
<dbReference type="SUPFAM" id="SSF52540">
    <property type="entry name" value="P-loop containing nucleoside triphosphate hydrolases"/>
    <property type="match status" value="1"/>
</dbReference>
<organism evidence="5 6">
    <name type="scientific">Candidatus Woesebacteria bacterium GW2011_GWB1_38_8b</name>
    <dbReference type="NCBI Taxonomy" id="1618571"/>
    <lineage>
        <taxon>Bacteria</taxon>
        <taxon>Candidatus Woeseibacteriota</taxon>
    </lineage>
</organism>
<evidence type="ECO:0000256" key="2">
    <source>
        <dbReference type="ARBA" id="ARBA00022741"/>
    </source>
</evidence>
<dbReference type="SMART" id="SM00382">
    <property type="entry name" value="AAA"/>
    <property type="match status" value="1"/>
</dbReference>
<dbReference type="GO" id="GO:0016887">
    <property type="term" value="F:ATP hydrolysis activity"/>
    <property type="evidence" value="ECO:0007669"/>
    <property type="project" value="InterPro"/>
</dbReference>
<dbReference type="EMBL" id="LBVN01000008">
    <property type="protein sequence ID" value="KKQ87308.1"/>
    <property type="molecule type" value="Genomic_DNA"/>
</dbReference>
<dbReference type="Proteomes" id="UP000033944">
    <property type="component" value="Unassembled WGS sequence"/>
</dbReference>
<dbReference type="Pfam" id="PF00005">
    <property type="entry name" value="ABC_tran"/>
    <property type="match status" value="1"/>
</dbReference>
<keyword evidence="1" id="KW-0813">Transport</keyword>
<sequence>MENNHLALRVKNLTVELNNQKIIEDLSFEVKKGETLVVLGPNGAGKTTLLRALLGIIPYKGEVIWSVKNTSYLPPNELMQRKEILPLTVEDFYSLKEIGKEKIFQSLKSVGLEESLFKKRIANLSTGQFQRLGIAWSLVDNPDTLLFDEPTSGIDIGGTETIYSLLHEFWEKQKLTIILVTHDLSVVWEHADNVICLNKTGLCYGTPSVALTTENLKQLYGVGVKYYKHKRDG</sequence>